<reference evidence="2" key="1">
    <citation type="submission" date="2021-10" db="EMBL/GenBank/DDBJ databases">
        <title>Tropical sea cucumber genome reveals ecological adaptation and Cuvierian tubules defense mechanism.</title>
        <authorList>
            <person name="Chen T."/>
        </authorList>
    </citation>
    <scope>NUCLEOTIDE SEQUENCE</scope>
    <source>
        <strain evidence="2">Nanhai2018</strain>
        <tissue evidence="2">Muscle</tissue>
    </source>
</reference>
<comment type="caution">
    <text evidence="2">The sequence shown here is derived from an EMBL/GenBank/DDBJ whole genome shotgun (WGS) entry which is preliminary data.</text>
</comment>
<evidence type="ECO:0000313" key="2">
    <source>
        <dbReference type="EMBL" id="KAJ8021371.1"/>
    </source>
</evidence>
<keyword evidence="3" id="KW-1185">Reference proteome</keyword>
<sequence length="125" mass="13779">MEFGAKIMVLATFLLLCLIVASSQGETSQNRISMFSSFVGRDIEGGTALINDLDTNFGYPNNGNENVESILRRTLLLKTYWQLCTELDACPEKITKTEGVLPKRSARGGHLFWRTGILVPPKGGK</sequence>
<keyword evidence="1" id="KW-0732">Signal</keyword>
<dbReference type="AlphaFoldDB" id="A0A9Q0YH45"/>
<name>A0A9Q0YH45_HOLLE</name>
<feature type="chain" id="PRO_5040159895" evidence="1">
    <location>
        <begin position="26"/>
        <end position="125"/>
    </location>
</feature>
<dbReference type="EMBL" id="JAIZAY010000021">
    <property type="protein sequence ID" value="KAJ8021371.1"/>
    <property type="molecule type" value="Genomic_DNA"/>
</dbReference>
<dbReference type="Proteomes" id="UP001152320">
    <property type="component" value="Chromosome 21"/>
</dbReference>
<proteinExistence type="predicted"/>
<protein>
    <submittedName>
        <fullName evidence="2">Uncharacterized protein</fullName>
    </submittedName>
</protein>
<gene>
    <name evidence="2" type="ORF">HOLleu_38545</name>
</gene>
<evidence type="ECO:0000256" key="1">
    <source>
        <dbReference type="SAM" id="SignalP"/>
    </source>
</evidence>
<accession>A0A9Q0YH45</accession>
<evidence type="ECO:0000313" key="3">
    <source>
        <dbReference type="Proteomes" id="UP001152320"/>
    </source>
</evidence>
<organism evidence="2 3">
    <name type="scientific">Holothuria leucospilota</name>
    <name type="common">Black long sea cucumber</name>
    <name type="synonym">Mertensiothuria leucospilota</name>
    <dbReference type="NCBI Taxonomy" id="206669"/>
    <lineage>
        <taxon>Eukaryota</taxon>
        <taxon>Metazoa</taxon>
        <taxon>Echinodermata</taxon>
        <taxon>Eleutherozoa</taxon>
        <taxon>Echinozoa</taxon>
        <taxon>Holothuroidea</taxon>
        <taxon>Aspidochirotacea</taxon>
        <taxon>Aspidochirotida</taxon>
        <taxon>Holothuriidae</taxon>
        <taxon>Holothuria</taxon>
    </lineage>
</organism>
<feature type="signal peptide" evidence="1">
    <location>
        <begin position="1"/>
        <end position="25"/>
    </location>
</feature>